<evidence type="ECO:0000256" key="1">
    <source>
        <dbReference type="ARBA" id="ARBA00001946"/>
    </source>
</evidence>
<dbReference type="Proteomes" id="UP001595998">
    <property type="component" value="Unassembled WGS sequence"/>
</dbReference>
<keyword evidence="4" id="KW-0378">Hydrolase</keyword>
<evidence type="ECO:0000256" key="3">
    <source>
        <dbReference type="ARBA" id="ARBA00022723"/>
    </source>
</evidence>
<comment type="cofactor">
    <cofactor evidence="1">
        <name>Mg(2+)</name>
        <dbReference type="ChEBI" id="CHEBI:18420"/>
    </cofactor>
</comment>
<organism evidence="6 7">
    <name type="scientific">Deinococcus navajonensis</name>
    <dbReference type="NCBI Taxonomy" id="309884"/>
    <lineage>
        <taxon>Bacteria</taxon>
        <taxon>Thermotogati</taxon>
        <taxon>Deinococcota</taxon>
        <taxon>Deinococci</taxon>
        <taxon>Deinococcales</taxon>
        <taxon>Deinococcaceae</taxon>
        <taxon>Deinococcus</taxon>
    </lineage>
</organism>
<reference evidence="7" key="1">
    <citation type="journal article" date="2019" name="Int. J. Syst. Evol. Microbiol.">
        <title>The Global Catalogue of Microorganisms (GCM) 10K type strain sequencing project: providing services to taxonomists for standard genome sequencing and annotation.</title>
        <authorList>
            <consortium name="The Broad Institute Genomics Platform"/>
            <consortium name="The Broad Institute Genome Sequencing Center for Infectious Disease"/>
            <person name="Wu L."/>
            <person name="Ma J."/>
        </authorList>
    </citation>
    <scope>NUCLEOTIDE SEQUENCE [LARGE SCALE GENOMIC DNA]</scope>
    <source>
        <strain evidence="7">CCUG 56029</strain>
    </source>
</reference>
<gene>
    <name evidence="6" type="ORF">ACFOZ9_07395</name>
</gene>
<dbReference type="EMBL" id="JBHSEH010000005">
    <property type="protein sequence ID" value="MFC4426036.1"/>
    <property type="molecule type" value="Genomic_DNA"/>
</dbReference>
<dbReference type="Pfam" id="PF00719">
    <property type="entry name" value="Pyrophosphatase"/>
    <property type="match status" value="1"/>
</dbReference>
<evidence type="ECO:0000256" key="2">
    <source>
        <dbReference type="ARBA" id="ARBA00012146"/>
    </source>
</evidence>
<dbReference type="SUPFAM" id="SSF50324">
    <property type="entry name" value="Inorganic pyrophosphatase"/>
    <property type="match status" value="1"/>
</dbReference>
<keyword evidence="5" id="KW-0460">Magnesium</keyword>
<dbReference type="PROSITE" id="PS00387">
    <property type="entry name" value="PPASE"/>
    <property type="match status" value="1"/>
</dbReference>
<accession>A0ABV8XMF7</accession>
<evidence type="ECO:0000313" key="6">
    <source>
        <dbReference type="EMBL" id="MFC4426036.1"/>
    </source>
</evidence>
<dbReference type="PANTHER" id="PTHR10286">
    <property type="entry name" value="INORGANIC PYROPHOSPHATASE"/>
    <property type="match status" value="1"/>
</dbReference>
<keyword evidence="3" id="KW-0479">Metal-binding</keyword>
<comment type="caution">
    <text evidence="6">The sequence shown here is derived from an EMBL/GenBank/DDBJ whole genome shotgun (WGS) entry which is preliminary data.</text>
</comment>
<proteinExistence type="predicted"/>
<evidence type="ECO:0000256" key="4">
    <source>
        <dbReference type="ARBA" id="ARBA00022801"/>
    </source>
</evidence>
<dbReference type="RefSeq" id="WP_380038016.1">
    <property type="nucleotide sequence ID" value="NZ_JBHSEH010000005.1"/>
</dbReference>
<evidence type="ECO:0000256" key="5">
    <source>
        <dbReference type="ARBA" id="ARBA00022842"/>
    </source>
</evidence>
<dbReference type="Gene3D" id="3.90.80.10">
    <property type="entry name" value="Inorganic pyrophosphatase"/>
    <property type="match status" value="1"/>
</dbReference>
<name>A0ABV8XMF7_9DEIO</name>
<dbReference type="InterPro" id="IPR036649">
    <property type="entry name" value="Pyrophosphatase_sf"/>
</dbReference>
<keyword evidence="7" id="KW-1185">Reference proteome</keyword>
<dbReference type="InterPro" id="IPR008162">
    <property type="entry name" value="Pyrophosphatase"/>
</dbReference>
<dbReference type="EC" id="3.6.1.1" evidence="2"/>
<protein>
    <recommendedName>
        <fullName evidence="2">inorganic diphosphatase</fullName>
        <ecNumber evidence="2">3.6.1.1</ecNumber>
    </recommendedName>
</protein>
<evidence type="ECO:0000313" key="7">
    <source>
        <dbReference type="Proteomes" id="UP001595998"/>
    </source>
</evidence>
<sequence length="178" mass="19736">MPDLTKLKHTLNPEKHTCRAIIETPKGKRSKYDYDPETGLFELGGLLPEGMTFPLDFGFIPGTRGEDGDPVDVLVLSDEVTFTGCLLKVRLIGVIEARQTERDGQSMRNDRLLAVTEASHLYGEIRQISQLPGRTVEGLTQFFVNYNALKGKHFEVLGIHGPDRAAKLVARQAQTSEA</sequence>